<dbReference type="EMBL" id="BK015771">
    <property type="protein sequence ID" value="DAE24279.1"/>
    <property type="molecule type" value="Genomic_DNA"/>
</dbReference>
<accession>A0A8S5QYF0</accession>
<reference evidence="1" key="1">
    <citation type="journal article" date="2021" name="Proc. Natl. Acad. Sci. U.S.A.">
        <title>A Catalog of Tens of Thousands of Viruses from Human Metagenomes Reveals Hidden Associations with Chronic Diseases.</title>
        <authorList>
            <person name="Tisza M.J."/>
            <person name="Buck C.B."/>
        </authorList>
    </citation>
    <scope>NUCLEOTIDE SEQUENCE</scope>
    <source>
        <strain evidence="1">CtJhT5</strain>
    </source>
</reference>
<evidence type="ECO:0000313" key="1">
    <source>
        <dbReference type="EMBL" id="DAE24279.1"/>
    </source>
</evidence>
<name>A0A8S5QYF0_9CAUD</name>
<organism evidence="1">
    <name type="scientific">Siphoviridae sp. ctJhT5</name>
    <dbReference type="NCBI Taxonomy" id="2826242"/>
    <lineage>
        <taxon>Viruses</taxon>
        <taxon>Duplodnaviria</taxon>
        <taxon>Heunggongvirae</taxon>
        <taxon>Uroviricota</taxon>
        <taxon>Caudoviricetes</taxon>
    </lineage>
</organism>
<sequence length="115" mass="13271">MKTIYEILYPFGCKTTEVAEDFETKFPYTEVEPDANRDLMLQFFDVKLNVWRPVEYMASTEKISLLENFYTKATADVKTLTKQNEVLNDQLTDTQLALAEVYEMLVPADAAKEVV</sequence>
<protein>
    <submittedName>
        <fullName evidence="1">Uncharacterized protein</fullName>
    </submittedName>
</protein>
<proteinExistence type="predicted"/>